<organism evidence="2 3">
    <name type="scientific">Desulfofustis limnaeus</name>
    <dbReference type="NCBI Taxonomy" id="2740163"/>
    <lineage>
        <taxon>Bacteria</taxon>
        <taxon>Pseudomonadati</taxon>
        <taxon>Thermodesulfobacteriota</taxon>
        <taxon>Desulfobulbia</taxon>
        <taxon>Desulfobulbales</taxon>
        <taxon>Desulfocapsaceae</taxon>
        <taxon>Desulfofustis</taxon>
    </lineage>
</organism>
<sequence length="256" mass="29044">MLTVIASTKTQKTALLADVPATQPALLAQTATLVKHLQSLDQEELAHLLGISDRLAETTRQRYARFRLPHETDTAGSVLLSFTGDVFTAMQPQRFGADELRFANHHLRVLSGLYGILRPFDLMQPYRLEMGTTGSIGPETNLYRYWQDAITAQLNEALKDHPERMVVNCASLEYSRAIRRDHLAADLITMTFRQQVRGTVKTVPIHAKKARGLFVNWLITNRIDTKAQLHQFDRQGYHFVEQLSTDDEIVFLTESP</sequence>
<dbReference type="Proteomes" id="UP000830055">
    <property type="component" value="Chromosome"/>
</dbReference>
<dbReference type="HAMAP" id="MF_00652">
    <property type="entry name" value="UPF0246"/>
    <property type="match status" value="1"/>
</dbReference>
<evidence type="ECO:0000256" key="1">
    <source>
        <dbReference type="HAMAP-Rule" id="MF_00652"/>
    </source>
</evidence>
<dbReference type="PANTHER" id="PTHR30283">
    <property type="entry name" value="PEROXIDE STRESS RESPONSE PROTEIN YAAA"/>
    <property type="match status" value="1"/>
</dbReference>
<protein>
    <recommendedName>
        <fullName evidence="1">UPF0246 protein DPPLL_00810</fullName>
    </recommendedName>
</protein>
<gene>
    <name evidence="2" type="primary">yaaA</name>
    <name evidence="2" type="ORF">DPPLL_00810</name>
</gene>
<dbReference type="Pfam" id="PF03883">
    <property type="entry name" value="H2O2_YaaD"/>
    <property type="match status" value="1"/>
</dbReference>
<comment type="similarity">
    <text evidence="1">Belongs to the UPF0246 family.</text>
</comment>
<dbReference type="EMBL" id="AP025516">
    <property type="protein sequence ID" value="BDD85716.1"/>
    <property type="molecule type" value="Genomic_DNA"/>
</dbReference>
<evidence type="ECO:0000313" key="3">
    <source>
        <dbReference type="Proteomes" id="UP000830055"/>
    </source>
</evidence>
<name>A0ABM7W4F4_9BACT</name>
<keyword evidence="3" id="KW-1185">Reference proteome</keyword>
<dbReference type="PANTHER" id="PTHR30283:SF4">
    <property type="entry name" value="PEROXIDE STRESS RESISTANCE PROTEIN YAAA"/>
    <property type="match status" value="1"/>
</dbReference>
<reference evidence="2 3" key="1">
    <citation type="submission" date="2022-01" db="EMBL/GenBank/DDBJ databases">
        <title>Desulfofustis limnae sp. nov., a novel mesophilic sulfate-reducing bacterium isolated from marsh soil.</title>
        <authorList>
            <person name="Watanabe M."/>
            <person name="Takahashi A."/>
            <person name="Kojima H."/>
            <person name="Fukui M."/>
        </authorList>
    </citation>
    <scope>NUCLEOTIDE SEQUENCE [LARGE SCALE GENOMIC DNA]</scope>
    <source>
        <strain evidence="2 3">PPLL</strain>
    </source>
</reference>
<evidence type="ECO:0000313" key="2">
    <source>
        <dbReference type="EMBL" id="BDD85716.1"/>
    </source>
</evidence>
<dbReference type="InterPro" id="IPR005583">
    <property type="entry name" value="YaaA"/>
</dbReference>
<accession>A0ABM7W4F4</accession>
<dbReference type="RefSeq" id="WP_284152850.1">
    <property type="nucleotide sequence ID" value="NZ_AP025516.1"/>
</dbReference>
<proteinExistence type="inferred from homology"/>